<evidence type="ECO:0000256" key="1">
    <source>
        <dbReference type="SAM" id="MobiDB-lite"/>
    </source>
</evidence>
<organism evidence="2">
    <name type="scientific">Trepomonas sp. PC1</name>
    <dbReference type="NCBI Taxonomy" id="1076344"/>
    <lineage>
        <taxon>Eukaryota</taxon>
        <taxon>Metamonada</taxon>
        <taxon>Diplomonadida</taxon>
        <taxon>Hexamitidae</taxon>
        <taxon>Hexamitinae</taxon>
        <taxon>Trepomonas</taxon>
    </lineage>
</organism>
<feature type="non-terminal residue" evidence="2">
    <location>
        <position position="1"/>
    </location>
</feature>
<evidence type="ECO:0000313" key="2">
    <source>
        <dbReference type="EMBL" id="JAP88811.1"/>
    </source>
</evidence>
<dbReference type="EMBL" id="GDID01007795">
    <property type="protein sequence ID" value="JAP88811.1"/>
    <property type="molecule type" value="Transcribed_RNA"/>
</dbReference>
<accession>A0A146JZI4</accession>
<reference evidence="2" key="1">
    <citation type="submission" date="2015-07" db="EMBL/GenBank/DDBJ databases">
        <title>Adaptation to a free-living lifestyle via gene acquisitions in the diplomonad Trepomonas sp. PC1.</title>
        <authorList>
            <person name="Xu F."/>
            <person name="Jerlstrom-Hultqvist J."/>
            <person name="Kolisko M."/>
            <person name="Simpson A.G.B."/>
            <person name="Roger A.J."/>
            <person name="Svard S.G."/>
            <person name="Andersson J.O."/>
        </authorList>
    </citation>
    <scope>NUCLEOTIDE SEQUENCE</scope>
    <source>
        <strain evidence="2">PC1</strain>
    </source>
</reference>
<feature type="region of interest" description="Disordered" evidence="1">
    <location>
        <begin position="198"/>
        <end position="219"/>
    </location>
</feature>
<gene>
    <name evidence="2" type="ORF">TPC1_31694</name>
</gene>
<name>A0A146JZI4_9EUKA</name>
<protein>
    <submittedName>
        <fullName evidence="2">Uncharacterized protein</fullName>
    </submittedName>
</protein>
<sequence>NHRCFRFQPAISSQYKIQKYIMTKQQLIKIMFLRYKRVNCLYWQNHQIIPNQQVQIMIKANICSLTIVTSSLTWRASQKCIQSRILLLKSYLTKWLMLNIQATLTSKRYRCQLSKVDLLLPFNNTKKIVFHHQQTDSILQQIKNMPQFRNTNIQHQWTEQTSFSVFDQSFQPKVASKQQMVDNIQVSQESMQILLDQSQVNSQHEAQPGERPAYKSTPGQDYVQQNSVQNSSQNTLTITAVSDIDDNEQKQQMLLNDSTKNIELKTPMAKTQAYQNMEKDFIKYLVEENMRQKEILQKIQNQESVDIRQALSQQQVILNEVVTNER</sequence>
<dbReference type="AlphaFoldDB" id="A0A146JZI4"/>
<proteinExistence type="predicted"/>
<feature type="non-terminal residue" evidence="2">
    <location>
        <position position="326"/>
    </location>
</feature>